<evidence type="ECO:0000259" key="4">
    <source>
        <dbReference type="SMART" id="SM00822"/>
    </source>
</evidence>
<evidence type="ECO:0000313" key="5">
    <source>
        <dbReference type="EMBL" id="GFE83683.1"/>
    </source>
</evidence>
<evidence type="ECO:0000256" key="3">
    <source>
        <dbReference type="ARBA" id="ARBA00023027"/>
    </source>
</evidence>
<keyword evidence="2" id="KW-0560">Oxidoreductase</keyword>
<proteinExistence type="inferred from homology"/>
<evidence type="ECO:0000256" key="2">
    <source>
        <dbReference type="ARBA" id="ARBA00023002"/>
    </source>
</evidence>
<dbReference type="InterPro" id="IPR057326">
    <property type="entry name" value="KR_dom"/>
</dbReference>
<organism evidence="5 6">
    <name type="scientific">Steroidobacter agaridevorans</name>
    <dbReference type="NCBI Taxonomy" id="2695856"/>
    <lineage>
        <taxon>Bacteria</taxon>
        <taxon>Pseudomonadati</taxon>
        <taxon>Pseudomonadota</taxon>
        <taxon>Gammaproteobacteria</taxon>
        <taxon>Steroidobacterales</taxon>
        <taxon>Steroidobacteraceae</taxon>
        <taxon>Steroidobacter</taxon>
    </lineage>
</organism>
<evidence type="ECO:0000313" key="6">
    <source>
        <dbReference type="Proteomes" id="UP000445000"/>
    </source>
</evidence>
<dbReference type="InterPro" id="IPR036291">
    <property type="entry name" value="NAD(P)-bd_dom_sf"/>
</dbReference>
<keyword evidence="3" id="KW-0520">NAD</keyword>
<dbReference type="AlphaFoldDB" id="A0A829YLG6"/>
<protein>
    <submittedName>
        <fullName evidence="5">Short-chain dehydrogenase</fullName>
    </submittedName>
</protein>
<dbReference type="PROSITE" id="PS00061">
    <property type="entry name" value="ADH_SHORT"/>
    <property type="match status" value="1"/>
</dbReference>
<feature type="domain" description="Ketoreductase" evidence="4">
    <location>
        <begin position="11"/>
        <end position="186"/>
    </location>
</feature>
<name>A0A829YLG6_9GAMM</name>
<dbReference type="CDD" id="cd05233">
    <property type="entry name" value="SDR_c"/>
    <property type="match status" value="1"/>
</dbReference>
<dbReference type="SMART" id="SM00822">
    <property type="entry name" value="PKS_KR"/>
    <property type="match status" value="1"/>
</dbReference>
<comment type="caution">
    <text evidence="5">The sequence shown here is derived from an EMBL/GenBank/DDBJ whole genome shotgun (WGS) entry which is preliminary data.</text>
</comment>
<gene>
    <name evidence="5" type="ORF">GCM10011487_56830</name>
</gene>
<dbReference type="PANTHER" id="PTHR24321:SF8">
    <property type="entry name" value="ESTRADIOL 17-BETA-DEHYDROGENASE 8-RELATED"/>
    <property type="match status" value="1"/>
</dbReference>
<dbReference type="RefSeq" id="WP_161815273.1">
    <property type="nucleotide sequence ID" value="NZ_BLJN01000006.1"/>
</dbReference>
<dbReference type="Proteomes" id="UP000445000">
    <property type="component" value="Unassembled WGS sequence"/>
</dbReference>
<evidence type="ECO:0000256" key="1">
    <source>
        <dbReference type="ARBA" id="ARBA00006484"/>
    </source>
</evidence>
<dbReference type="Pfam" id="PF13561">
    <property type="entry name" value="adh_short_C2"/>
    <property type="match status" value="1"/>
</dbReference>
<dbReference type="Gene3D" id="3.40.50.720">
    <property type="entry name" value="NAD(P)-binding Rossmann-like Domain"/>
    <property type="match status" value="1"/>
</dbReference>
<accession>A0A829YLG6</accession>
<dbReference type="InterPro" id="IPR002347">
    <property type="entry name" value="SDR_fam"/>
</dbReference>
<keyword evidence="6" id="KW-1185">Reference proteome</keyword>
<dbReference type="EMBL" id="BLJN01000006">
    <property type="protein sequence ID" value="GFE83683.1"/>
    <property type="molecule type" value="Genomic_DNA"/>
</dbReference>
<dbReference type="FunFam" id="3.40.50.720:FF:000084">
    <property type="entry name" value="Short-chain dehydrogenase reductase"/>
    <property type="match status" value="1"/>
</dbReference>
<dbReference type="PRINTS" id="PR00080">
    <property type="entry name" value="SDRFAMILY"/>
</dbReference>
<reference evidence="6" key="1">
    <citation type="submission" date="2020-01" db="EMBL/GenBank/DDBJ databases">
        <title>'Steroidobacter agaridevorans' sp. nov., agar-degrading bacteria isolated from rhizosphere soils.</title>
        <authorList>
            <person name="Ikenaga M."/>
            <person name="Kataoka M."/>
            <person name="Murouchi A."/>
            <person name="Katsuragi S."/>
            <person name="Sakai M."/>
        </authorList>
    </citation>
    <scope>NUCLEOTIDE SEQUENCE [LARGE SCALE GENOMIC DNA]</scope>
    <source>
        <strain evidence="6">YU21-B</strain>
    </source>
</reference>
<sequence>MNKTQFSLAGKAVLVTGAGKGIGRATALLLADLGASVLAVSRDPRDAASLISESAAMAGRLHFMEVDVRQQEQIDAALSFAETYFEALHGIVNNAAVCNTGKRIEELSDAEWDTTFDINLKGIFRICRAGLPVMRRSGGGSVINVSSVHALATARGHADYAASKGAVLALSRQLALDYAIDRIRVNALIVGSVDTRMSQPAFEAAGSAEALGLSFNLDAIPRVGTPQEIASVIAFLLSDASSFINGNGLIADGGLLAKLL</sequence>
<comment type="similarity">
    <text evidence="1">Belongs to the short-chain dehydrogenases/reductases (SDR) family.</text>
</comment>
<dbReference type="PANTHER" id="PTHR24321">
    <property type="entry name" value="DEHYDROGENASES, SHORT CHAIN"/>
    <property type="match status" value="1"/>
</dbReference>
<dbReference type="GO" id="GO:0016491">
    <property type="term" value="F:oxidoreductase activity"/>
    <property type="evidence" value="ECO:0007669"/>
    <property type="project" value="UniProtKB-KW"/>
</dbReference>
<dbReference type="SUPFAM" id="SSF51735">
    <property type="entry name" value="NAD(P)-binding Rossmann-fold domains"/>
    <property type="match status" value="1"/>
</dbReference>
<dbReference type="InterPro" id="IPR020904">
    <property type="entry name" value="Sc_DH/Rdtase_CS"/>
</dbReference>
<dbReference type="PRINTS" id="PR00081">
    <property type="entry name" value="GDHRDH"/>
</dbReference>